<comment type="similarity">
    <text evidence="1">Belongs to the TenA family.</text>
</comment>
<dbReference type="GO" id="GO:0050334">
    <property type="term" value="F:thiaminase activity"/>
    <property type="evidence" value="ECO:0007669"/>
    <property type="project" value="UniProtKB-EC"/>
</dbReference>
<dbReference type="UniPathway" id="UPA00060"/>
<feature type="domain" description="Thiaminase-2/PQQC" evidence="2">
    <location>
        <begin position="11"/>
        <end position="211"/>
    </location>
</feature>
<proteinExistence type="inferred from homology"/>
<name>A0A2U8QW08_9FLAO</name>
<dbReference type="EMBL" id="CP029463">
    <property type="protein sequence ID" value="AWM14348.1"/>
    <property type="molecule type" value="Genomic_DNA"/>
</dbReference>
<reference evidence="3 4" key="1">
    <citation type="submission" date="2018-05" db="EMBL/GenBank/DDBJ databases">
        <title>Flavobacterium sp. MEBiC07310.</title>
        <authorList>
            <person name="Baek K."/>
        </authorList>
    </citation>
    <scope>NUCLEOTIDE SEQUENCE [LARGE SCALE GENOMIC DNA]</scope>
    <source>
        <strain evidence="3 4">MEBiC07310</strain>
    </source>
</reference>
<comment type="catalytic activity">
    <reaction evidence="1">
        <text>4-amino-5-aminomethyl-2-methylpyrimidine + H2O = 4-amino-5-hydroxymethyl-2-methylpyrimidine + NH4(+)</text>
        <dbReference type="Rhea" id="RHEA:31799"/>
        <dbReference type="ChEBI" id="CHEBI:15377"/>
        <dbReference type="ChEBI" id="CHEBI:16892"/>
        <dbReference type="ChEBI" id="CHEBI:28938"/>
        <dbReference type="ChEBI" id="CHEBI:63416"/>
        <dbReference type="EC" id="3.5.99.2"/>
    </reaction>
</comment>
<keyword evidence="4" id="KW-1185">Reference proteome</keyword>
<keyword evidence="1" id="KW-0784">Thiamine biosynthesis</keyword>
<evidence type="ECO:0000313" key="4">
    <source>
        <dbReference type="Proteomes" id="UP000245429"/>
    </source>
</evidence>
<dbReference type="PANTHER" id="PTHR43198:SF2">
    <property type="entry name" value="SI:CH1073-67J19.1-RELATED"/>
    <property type="match status" value="1"/>
</dbReference>
<dbReference type="NCBIfam" id="TIGR04306">
    <property type="entry name" value="salvage_TenA"/>
    <property type="match status" value="1"/>
</dbReference>
<dbReference type="Proteomes" id="UP000245429">
    <property type="component" value="Chromosome"/>
</dbReference>
<dbReference type="InterPro" id="IPR050967">
    <property type="entry name" value="Thiamine_Salvage_TenA"/>
</dbReference>
<dbReference type="AlphaFoldDB" id="A0A2U8QW08"/>
<dbReference type="CDD" id="cd19365">
    <property type="entry name" value="TenA_C-like"/>
    <property type="match status" value="1"/>
</dbReference>
<dbReference type="Pfam" id="PF03070">
    <property type="entry name" value="TENA_THI-4"/>
    <property type="match status" value="1"/>
</dbReference>
<accession>A0A2U8QW08</accession>
<sequence length="217" mass="25165">MKWSEKTWLSIDGIYESILKMPFIEELSDGSLPMHKFQFYMLQDSLYLEHFGRALALIGAKAYHINDTLAYIRFAENAIVVENALHESYFKDFRVSDKGIIQPACHHYTHFLKSTAAFETVEVAMAATLPCFWIYKNVGEYIHARYQSSNNPFEKWIATYGGEDFTEAVNKAVAICDRAAQNTTPAIRQKMTEAFITASRMEYQFWDAAYKMKRWES</sequence>
<comment type="pathway">
    <text evidence="1">Cofactor biosynthesis; thiamine diphosphate biosynthesis.</text>
</comment>
<dbReference type="OrthoDB" id="34166at2"/>
<dbReference type="InterPro" id="IPR027574">
    <property type="entry name" value="Thiaminase_II"/>
</dbReference>
<dbReference type="GO" id="GO:0009228">
    <property type="term" value="P:thiamine biosynthetic process"/>
    <property type="evidence" value="ECO:0007669"/>
    <property type="project" value="UniProtKB-KW"/>
</dbReference>
<comment type="catalytic activity">
    <reaction evidence="1">
        <text>thiamine + H2O = 5-(2-hydroxyethyl)-4-methylthiazole + 4-amino-5-hydroxymethyl-2-methylpyrimidine + H(+)</text>
        <dbReference type="Rhea" id="RHEA:17509"/>
        <dbReference type="ChEBI" id="CHEBI:15377"/>
        <dbReference type="ChEBI" id="CHEBI:15378"/>
        <dbReference type="ChEBI" id="CHEBI:16892"/>
        <dbReference type="ChEBI" id="CHEBI:17957"/>
        <dbReference type="ChEBI" id="CHEBI:18385"/>
        <dbReference type="EC" id="3.5.99.2"/>
    </reaction>
</comment>
<protein>
    <recommendedName>
        <fullName evidence="1">Aminopyrimidine aminohydrolase</fullName>
        <ecNumber evidence="1">3.5.99.2</ecNumber>
    </recommendedName>
</protein>
<dbReference type="Gene3D" id="1.20.910.10">
    <property type="entry name" value="Heme oxygenase-like"/>
    <property type="match status" value="1"/>
</dbReference>
<dbReference type="GO" id="GO:0009229">
    <property type="term" value="P:thiamine diphosphate biosynthetic process"/>
    <property type="evidence" value="ECO:0007669"/>
    <property type="project" value="UniProtKB-UniPathway"/>
</dbReference>
<dbReference type="InterPro" id="IPR016084">
    <property type="entry name" value="Haem_Oase-like_multi-hlx"/>
</dbReference>
<evidence type="ECO:0000256" key="1">
    <source>
        <dbReference type="RuleBase" id="RU363093"/>
    </source>
</evidence>
<gene>
    <name evidence="3" type="primary">tenA</name>
    <name evidence="3" type="ORF">DI487_11115</name>
</gene>
<dbReference type="EC" id="3.5.99.2" evidence="1"/>
<dbReference type="PANTHER" id="PTHR43198">
    <property type="entry name" value="BIFUNCTIONAL TH2 PROTEIN"/>
    <property type="match status" value="1"/>
</dbReference>
<evidence type="ECO:0000259" key="2">
    <source>
        <dbReference type="Pfam" id="PF03070"/>
    </source>
</evidence>
<evidence type="ECO:0000313" key="3">
    <source>
        <dbReference type="EMBL" id="AWM14348.1"/>
    </source>
</evidence>
<keyword evidence="1" id="KW-0378">Hydrolase</keyword>
<dbReference type="InterPro" id="IPR004305">
    <property type="entry name" value="Thiaminase-2/PQQC"/>
</dbReference>
<organism evidence="3 4">
    <name type="scientific">Flavobacterium sediminis</name>
    <dbReference type="NCBI Taxonomy" id="2201181"/>
    <lineage>
        <taxon>Bacteria</taxon>
        <taxon>Pseudomonadati</taxon>
        <taxon>Bacteroidota</taxon>
        <taxon>Flavobacteriia</taxon>
        <taxon>Flavobacteriales</taxon>
        <taxon>Flavobacteriaceae</taxon>
        <taxon>Flavobacterium</taxon>
    </lineage>
</organism>
<dbReference type="GO" id="GO:0005829">
    <property type="term" value="C:cytosol"/>
    <property type="evidence" value="ECO:0007669"/>
    <property type="project" value="TreeGrafter"/>
</dbReference>
<comment type="function">
    <text evidence="1">Catalyzes an amino-pyrimidine hydrolysis reaction at the C5' of the pyrimidine moiety of thiamine compounds, a reaction that is part of a thiamine salvage pathway.</text>
</comment>
<dbReference type="SUPFAM" id="SSF48613">
    <property type="entry name" value="Heme oxygenase-like"/>
    <property type="match status" value="1"/>
</dbReference>
<dbReference type="KEGG" id="fse:DI487_11115"/>
<dbReference type="RefSeq" id="WP_109569708.1">
    <property type="nucleotide sequence ID" value="NZ_CP029463.1"/>
</dbReference>